<feature type="repeat" description="PPR" evidence="2">
    <location>
        <begin position="37"/>
        <end position="71"/>
    </location>
</feature>
<keyword evidence="4" id="KW-1185">Reference proteome</keyword>
<dbReference type="OrthoDB" id="185373at2759"/>
<dbReference type="STRING" id="109376.A0A0D3B6S0"/>
<dbReference type="AlphaFoldDB" id="A0A0D3B6S0"/>
<dbReference type="Proteomes" id="UP000032141">
    <property type="component" value="Chromosome C3"/>
</dbReference>
<dbReference type="GeneID" id="106333175"/>
<dbReference type="InterPro" id="IPR002885">
    <property type="entry name" value="PPR_rpt"/>
</dbReference>
<dbReference type="Pfam" id="PF12854">
    <property type="entry name" value="PPR_1"/>
    <property type="match status" value="1"/>
</dbReference>
<sequence>MLEAKNIVIYKAMMDGYVKSGDMTSARRLFDEMSNKTVITWTTMIHGYCNNKEVDSARELFDAMPERNLVSSNTMMSGYCQNKQPQEAIRLFQEMQATTSLDPDDVAILSLLPAISDTGALVLSEWCHRFVQRRKLDKKVKVCTGVLDMYPKCGEVEEARRMFDEMREKEIASWSALINEYALNGNARVALDLFLTMVREVKPDEVTMLAVLSACNHGGLVEEGRKWFHMMEEFGLIAKIEHYGCMVDLLGRT</sequence>
<dbReference type="Gramene" id="Bo3g037450.1">
    <property type="protein sequence ID" value="Bo3g037450.1"/>
    <property type="gene ID" value="Bo3g037450"/>
</dbReference>
<dbReference type="eggNOG" id="KOG4197">
    <property type="taxonomic scope" value="Eukaryota"/>
</dbReference>
<dbReference type="KEGG" id="boe:106333175"/>
<dbReference type="InterPro" id="IPR011990">
    <property type="entry name" value="TPR-like_helical_dom_sf"/>
</dbReference>
<protein>
    <recommendedName>
        <fullName evidence="5">Pentacotripeptide-repeat region of PRORP domain-containing protein</fullName>
    </recommendedName>
</protein>
<feature type="repeat" description="PPR" evidence="2">
    <location>
        <begin position="6"/>
        <end position="36"/>
    </location>
</feature>
<dbReference type="PROSITE" id="PS51375">
    <property type="entry name" value="PPR"/>
    <property type="match status" value="4"/>
</dbReference>
<dbReference type="Gene3D" id="1.25.40.10">
    <property type="entry name" value="Tetratricopeptide repeat domain"/>
    <property type="match status" value="3"/>
</dbReference>
<evidence type="ECO:0000313" key="4">
    <source>
        <dbReference type="Proteomes" id="UP000032141"/>
    </source>
</evidence>
<dbReference type="PANTHER" id="PTHR47926:SF437">
    <property type="entry name" value="PENTACOTRIPEPTIDE-REPEAT REGION OF PRORP DOMAIN-CONTAINING PROTEIN"/>
    <property type="match status" value="1"/>
</dbReference>
<dbReference type="FunFam" id="1.25.40.10:FF:000158">
    <property type="entry name" value="pentatricopeptide repeat-containing protein At2g33680"/>
    <property type="match status" value="1"/>
</dbReference>
<reference evidence="3 4" key="1">
    <citation type="journal article" date="2014" name="Genome Biol.">
        <title>Transcriptome and methylome profiling reveals relics of genome dominance in the mesopolyploid Brassica oleracea.</title>
        <authorList>
            <person name="Parkin I.A."/>
            <person name="Koh C."/>
            <person name="Tang H."/>
            <person name="Robinson S.J."/>
            <person name="Kagale S."/>
            <person name="Clarke W.E."/>
            <person name="Town C.D."/>
            <person name="Nixon J."/>
            <person name="Krishnakumar V."/>
            <person name="Bidwell S.L."/>
            <person name="Denoeud F."/>
            <person name="Belcram H."/>
            <person name="Links M.G."/>
            <person name="Just J."/>
            <person name="Clarke C."/>
            <person name="Bender T."/>
            <person name="Huebert T."/>
            <person name="Mason A.S."/>
            <person name="Pires J.C."/>
            <person name="Barker G."/>
            <person name="Moore J."/>
            <person name="Walley P.G."/>
            <person name="Manoli S."/>
            <person name="Batley J."/>
            <person name="Edwards D."/>
            <person name="Nelson M.N."/>
            <person name="Wang X."/>
            <person name="Paterson A.H."/>
            <person name="King G."/>
            <person name="Bancroft I."/>
            <person name="Chalhoub B."/>
            <person name="Sharpe A.G."/>
        </authorList>
    </citation>
    <scope>NUCLEOTIDE SEQUENCE</scope>
    <source>
        <strain evidence="3 4">cv. TO1000</strain>
    </source>
</reference>
<evidence type="ECO:0000256" key="2">
    <source>
        <dbReference type="PROSITE-ProRule" id="PRU00708"/>
    </source>
</evidence>
<dbReference type="GO" id="GO:0003723">
    <property type="term" value="F:RNA binding"/>
    <property type="evidence" value="ECO:0007669"/>
    <property type="project" value="InterPro"/>
</dbReference>
<dbReference type="Pfam" id="PF13041">
    <property type="entry name" value="PPR_2"/>
    <property type="match status" value="1"/>
</dbReference>
<evidence type="ECO:0000313" key="3">
    <source>
        <dbReference type="EnsemblPlants" id="Bo3g037450.1"/>
    </source>
</evidence>
<dbReference type="GO" id="GO:0009451">
    <property type="term" value="P:RNA modification"/>
    <property type="evidence" value="ECO:0007669"/>
    <property type="project" value="InterPro"/>
</dbReference>
<dbReference type="OMA" id="FHEMPES"/>
<feature type="repeat" description="PPR" evidence="2">
    <location>
        <begin position="204"/>
        <end position="238"/>
    </location>
</feature>
<proteinExistence type="predicted"/>
<keyword evidence="1" id="KW-0677">Repeat</keyword>
<evidence type="ECO:0008006" key="5">
    <source>
        <dbReference type="Google" id="ProtNLM"/>
    </source>
</evidence>
<dbReference type="RefSeq" id="XP_013627109.1">
    <property type="nucleotide sequence ID" value="XM_013771655.1"/>
</dbReference>
<reference evidence="3" key="2">
    <citation type="submission" date="2015-03" db="UniProtKB">
        <authorList>
            <consortium name="EnsemblPlants"/>
        </authorList>
    </citation>
    <scope>IDENTIFICATION</scope>
</reference>
<dbReference type="Pfam" id="PF01535">
    <property type="entry name" value="PPR"/>
    <property type="match status" value="4"/>
</dbReference>
<accession>A0A0D3B6S0</accession>
<dbReference type="NCBIfam" id="TIGR00756">
    <property type="entry name" value="PPR"/>
    <property type="match status" value="4"/>
</dbReference>
<evidence type="ECO:0000256" key="1">
    <source>
        <dbReference type="ARBA" id="ARBA00022737"/>
    </source>
</evidence>
<dbReference type="InterPro" id="IPR046960">
    <property type="entry name" value="PPR_At4g14850-like_plant"/>
</dbReference>
<dbReference type="PANTHER" id="PTHR47926">
    <property type="entry name" value="PENTATRICOPEPTIDE REPEAT-CONTAINING PROTEIN"/>
    <property type="match status" value="1"/>
</dbReference>
<feature type="repeat" description="PPR" evidence="2">
    <location>
        <begin position="139"/>
        <end position="173"/>
    </location>
</feature>
<name>A0A0D3B6S0_BRAOL</name>
<organism evidence="3 4">
    <name type="scientific">Brassica oleracea var. oleracea</name>
    <dbReference type="NCBI Taxonomy" id="109376"/>
    <lineage>
        <taxon>Eukaryota</taxon>
        <taxon>Viridiplantae</taxon>
        <taxon>Streptophyta</taxon>
        <taxon>Embryophyta</taxon>
        <taxon>Tracheophyta</taxon>
        <taxon>Spermatophyta</taxon>
        <taxon>Magnoliopsida</taxon>
        <taxon>eudicotyledons</taxon>
        <taxon>Gunneridae</taxon>
        <taxon>Pentapetalae</taxon>
        <taxon>rosids</taxon>
        <taxon>malvids</taxon>
        <taxon>Brassicales</taxon>
        <taxon>Brassicaceae</taxon>
        <taxon>Brassiceae</taxon>
        <taxon>Brassica</taxon>
    </lineage>
</organism>
<dbReference type="HOGENOM" id="CLU_002706_0_0_1"/>
<dbReference type="EnsemblPlants" id="Bo3g037450.1">
    <property type="protein sequence ID" value="Bo3g037450.1"/>
    <property type="gene ID" value="Bo3g037450"/>
</dbReference>
<dbReference type="GO" id="GO:0099402">
    <property type="term" value="P:plant organ development"/>
    <property type="evidence" value="ECO:0007669"/>
    <property type="project" value="UniProtKB-ARBA"/>
</dbReference>